<keyword evidence="3" id="KW-1185">Reference proteome</keyword>
<proteinExistence type="predicted"/>
<feature type="region of interest" description="Disordered" evidence="1">
    <location>
        <begin position="220"/>
        <end position="257"/>
    </location>
</feature>
<dbReference type="Proteomes" id="UP001295684">
    <property type="component" value="Unassembled WGS sequence"/>
</dbReference>
<accession>A0AAD2CVD3</accession>
<dbReference type="AlphaFoldDB" id="A0AAD2CVD3"/>
<evidence type="ECO:0000313" key="2">
    <source>
        <dbReference type="EMBL" id="CAI2372679.1"/>
    </source>
</evidence>
<evidence type="ECO:0000256" key="1">
    <source>
        <dbReference type="SAM" id="MobiDB-lite"/>
    </source>
</evidence>
<evidence type="ECO:0000313" key="3">
    <source>
        <dbReference type="Proteomes" id="UP001295684"/>
    </source>
</evidence>
<dbReference type="EMBL" id="CAMPGE010013975">
    <property type="protein sequence ID" value="CAI2372679.1"/>
    <property type="molecule type" value="Genomic_DNA"/>
</dbReference>
<name>A0AAD2CVD3_EUPCR</name>
<protein>
    <submittedName>
        <fullName evidence="2">Uncharacterized protein</fullName>
    </submittedName>
</protein>
<gene>
    <name evidence="2" type="ORF">ECRASSUSDP1_LOCUS14010</name>
</gene>
<organism evidence="2 3">
    <name type="scientific">Euplotes crassus</name>
    <dbReference type="NCBI Taxonomy" id="5936"/>
    <lineage>
        <taxon>Eukaryota</taxon>
        <taxon>Sar</taxon>
        <taxon>Alveolata</taxon>
        <taxon>Ciliophora</taxon>
        <taxon>Intramacronucleata</taxon>
        <taxon>Spirotrichea</taxon>
        <taxon>Hypotrichia</taxon>
        <taxon>Euplotida</taxon>
        <taxon>Euplotidae</taxon>
        <taxon>Moneuplotes</taxon>
    </lineage>
</organism>
<sequence>MYGDCDIHPNMKATQMRHHYSNGSERIFAPVVSSHSNALSPSLNFSRKVQNLCHRSEITPYVSYQYEEGFNPSSFAGSRNQNYPLGFNRNDSVPSLNYVSARLNSNRSQMVPLISSNSQRQERYIEDEAHRQGTRIQQSLPVIIPVRQMLLAQVPEVGTLDNIDISPPKLGFGSQPQSYINNNTKSHQLFKPLRKRVRSDNSTDSCESFCNKFSKTSERYHGSKRAKGRARDVRNRCSPEPRSKRNRFKKSSSPKNLVKRESYNMKRLDLGPSIESVRQQQELKSRLKAMGFHENAQKEDFSFVVPSLPITLIPSTDIPKFMEE</sequence>
<reference evidence="2" key="1">
    <citation type="submission" date="2023-07" db="EMBL/GenBank/DDBJ databases">
        <authorList>
            <consortium name="AG Swart"/>
            <person name="Singh M."/>
            <person name="Singh A."/>
            <person name="Seah K."/>
            <person name="Emmerich C."/>
        </authorList>
    </citation>
    <scope>NUCLEOTIDE SEQUENCE</scope>
    <source>
        <strain evidence="2">DP1</strain>
    </source>
</reference>
<comment type="caution">
    <text evidence="2">The sequence shown here is derived from an EMBL/GenBank/DDBJ whole genome shotgun (WGS) entry which is preliminary data.</text>
</comment>
<feature type="compositionally biased region" description="Basic and acidic residues" evidence="1">
    <location>
        <begin position="229"/>
        <end position="243"/>
    </location>
</feature>